<dbReference type="OrthoDB" id="8451316at2"/>
<protein>
    <recommendedName>
        <fullName evidence="3">Sulfotransferase domain-containing protein</fullName>
    </recommendedName>
</protein>
<sequence>MRVLVYGMQSGGATAFTLFLAQRPDCLALVDTLNNYAAPRVTTALDMVVKTVITTAYPVAVHMERFRPDRTILLLRDPHDNYQSLKTKNYRNHSGLMEEKFLLLDQVFAERDKFDAVIRYEDFVARDPAVLETVNQLGWPVEEGYFAYRRRHEELLNALWDHVPDLFERMEFTFGNVQGKEVNEKFRDKPRDPAVEARLRVLCPRLLEHYAAHAASKAPGDPASRS</sequence>
<name>A0A3S0HX75_9PROT</name>
<reference evidence="1 2" key="1">
    <citation type="submission" date="2018-12" db="EMBL/GenBank/DDBJ databases">
        <authorList>
            <person name="Yang Y."/>
        </authorList>
    </citation>
    <scope>NUCLEOTIDE SEQUENCE [LARGE SCALE GENOMIC DNA]</scope>
    <source>
        <strain evidence="1 2">L-25-5w-1</strain>
    </source>
</reference>
<evidence type="ECO:0000313" key="2">
    <source>
        <dbReference type="Proteomes" id="UP000277007"/>
    </source>
</evidence>
<keyword evidence="2" id="KW-1185">Reference proteome</keyword>
<dbReference type="RefSeq" id="WP_126620313.1">
    <property type="nucleotide sequence ID" value="NZ_JBHUCY010000076.1"/>
</dbReference>
<evidence type="ECO:0008006" key="3">
    <source>
        <dbReference type="Google" id="ProtNLM"/>
    </source>
</evidence>
<gene>
    <name evidence="1" type="ORF">EJ903_24160</name>
</gene>
<dbReference type="AlphaFoldDB" id="A0A3S0HX75"/>
<accession>A0A3S0HX75</accession>
<proteinExistence type="predicted"/>
<organism evidence="1 2">
    <name type="scientific">Azospirillum griseum</name>
    <dbReference type="NCBI Taxonomy" id="2496639"/>
    <lineage>
        <taxon>Bacteria</taxon>
        <taxon>Pseudomonadati</taxon>
        <taxon>Pseudomonadota</taxon>
        <taxon>Alphaproteobacteria</taxon>
        <taxon>Rhodospirillales</taxon>
        <taxon>Azospirillaceae</taxon>
        <taxon>Azospirillum</taxon>
    </lineage>
</organism>
<comment type="caution">
    <text evidence="1">The sequence shown here is derived from an EMBL/GenBank/DDBJ whole genome shotgun (WGS) entry which is preliminary data.</text>
</comment>
<dbReference type="Proteomes" id="UP000277007">
    <property type="component" value="Unassembled WGS sequence"/>
</dbReference>
<evidence type="ECO:0000313" key="1">
    <source>
        <dbReference type="EMBL" id="RTR14181.1"/>
    </source>
</evidence>
<dbReference type="SUPFAM" id="SSF52540">
    <property type="entry name" value="P-loop containing nucleoside triphosphate hydrolases"/>
    <property type="match status" value="1"/>
</dbReference>
<dbReference type="InterPro" id="IPR027417">
    <property type="entry name" value="P-loop_NTPase"/>
</dbReference>
<dbReference type="EMBL" id="RXMA01000041">
    <property type="protein sequence ID" value="RTR14181.1"/>
    <property type="molecule type" value="Genomic_DNA"/>
</dbReference>